<protein>
    <submittedName>
        <fullName evidence="2">Uncharacterized protein</fullName>
    </submittedName>
</protein>
<gene>
    <name evidence="2" type="ORF">EVA_12502</name>
</gene>
<dbReference type="EMBL" id="AMCI01003827">
    <property type="protein sequence ID" value="EJW99391.1"/>
    <property type="molecule type" value="Genomic_DNA"/>
</dbReference>
<feature type="compositionally biased region" description="Basic and acidic residues" evidence="1">
    <location>
        <begin position="47"/>
        <end position="59"/>
    </location>
</feature>
<feature type="compositionally biased region" description="Basic and acidic residues" evidence="1">
    <location>
        <begin position="1"/>
        <end position="39"/>
    </location>
</feature>
<dbReference type="AlphaFoldDB" id="J9FWN0"/>
<sequence>MVVEGREVHDRGDHGQAHEEPDRERSGEGAHDDAADGHEQQVAARLGPHDHEVEREGLTHRTSPLPEMIT</sequence>
<evidence type="ECO:0000313" key="2">
    <source>
        <dbReference type="EMBL" id="EJW99391.1"/>
    </source>
</evidence>
<organism evidence="2">
    <name type="scientific">gut metagenome</name>
    <dbReference type="NCBI Taxonomy" id="749906"/>
    <lineage>
        <taxon>unclassified sequences</taxon>
        <taxon>metagenomes</taxon>
        <taxon>organismal metagenomes</taxon>
    </lineage>
</organism>
<comment type="caution">
    <text evidence="2">The sequence shown here is derived from an EMBL/GenBank/DDBJ whole genome shotgun (WGS) entry which is preliminary data.</text>
</comment>
<evidence type="ECO:0000256" key="1">
    <source>
        <dbReference type="SAM" id="MobiDB-lite"/>
    </source>
</evidence>
<accession>J9FWN0</accession>
<proteinExistence type="predicted"/>
<feature type="region of interest" description="Disordered" evidence="1">
    <location>
        <begin position="1"/>
        <end position="70"/>
    </location>
</feature>
<name>J9FWN0_9ZZZZ</name>
<reference evidence="2" key="1">
    <citation type="journal article" date="2012" name="PLoS ONE">
        <title>Gene sets for utilization of primary and secondary nutrition supplies in the distal gut of endangered iberian lynx.</title>
        <authorList>
            <person name="Alcaide M."/>
            <person name="Messina E."/>
            <person name="Richter M."/>
            <person name="Bargiela R."/>
            <person name="Peplies J."/>
            <person name="Huws S.A."/>
            <person name="Newbold C.J."/>
            <person name="Golyshin P.N."/>
            <person name="Simon M.A."/>
            <person name="Lopez G."/>
            <person name="Yakimov M.M."/>
            <person name="Ferrer M."/>
        </authorList>
    </citation>
    <scope>NUCLEOTIDE SEQUENCE</scope>
</reference>